<organism evidence="1 2">
    <name type="scientific">Pseudoclavibacter helvolus</name>
    <dbReference type="NCBI Taxonomy" id="255205"/>
    <lineage>
        <taxon>Bacteria</taxon>
        <taxon>Bacillati</taxon>
        <taxon>Actinomycetota</taxon>
        <taxon>Actinomycetes</taxon>
        <taxon>Micrococcales</taxon>
        <taxon>Microbacteriaceae</taxon>
        <taxon>Pseudoclavibacter</taxon>
    </lineage>
</organism>
<proteinExistence type="predicted"/>
<dbReference type="AlphaFoldDB" id="A0A7W4YI06"/>
<reference evidence="1 2" key="1">
    <citation type="submission" date="2020-08" db="EMBL/GenBank/DDBJ databases">
        <title>Sequencing the genomes of 1000 actinobacteria strains.</title>
        <authorList>
            <person name="Klenk H.-P."/>
        </authorList>
    </citation>
    <scope>NUCLEOTIDE SEQUENCE [LARGE SCALE GENOMIC DNA]</scope>
    <source>
        <strain evidence="1 2">DSM 20419</strain>
    </source>
</reference>
<keyword evidence="2" id="KW-1185">Reference proteome</keyword>
<gene>
    <name evidence="1" type="ORF">FHX72_003724</name>
</gene>
<accession>A0A7W4YI06</accession>
<dbReference type="Proteomes" id="UP000545286">
    <property type="component" value="Unassembled WGS sequence"/>
</dbReference>
<dbReference type="RefSeq" id="WP_183626905.1">
    <property type="nucleotide sequence ID" value="NZ_JACHWJ010000012.1"/>
</dbReference>
<dbReference type="EMBL" id="JACHWJ010000012">
    <property type="protein sequence ID" value="MBB2959555.1"/>
    <property type="molecule type" value="Genomic_DNA"/>
</dbReference>
<name>A0A7W4YI06_9MICO</name>
<evidence type="ECO:0000313" key="1">
    <source>
        <dbReference type="EMBL" id="MBB2959555.1"/>
    </source>
</evidence>
<evidence type="ECO:0000313" key="2">
    <source>
        <dbReference type="Proteomes" id="UP000545286"/>
    </source>
</evidence>
<comment type="caution">
    <text evidence="1">The sequence shown here is derived from an EMBL/GenBank/DDBJ whole genome shotgun (WGS) entry which is preliminary data.</text>
</comment>
<sequence length="187" mass="20631">MSTQLEDRAKEARLLRRRSELDRLTYIRKVAELAQLGSQREIARALGIAQPNVSKTMKAAAAAPPLVEGFSGADPFEIAERYSIGELTLFQLVHELLRWDYKPTQRTDGYNDLLFSVPGSWDDIVRAESEGLIGLDVYGFVQRETAALDARQEASGEPYRGFTHEEASEAAQRFVEAASGDVLAGAA</sequence>
<protein>
    <submittedName>
        <fullName evidence="1">Uncharacterized protein</fullName>
    </submittedName>
</protein>